<dbReference type="Pfam" id="PF05685">
    <property type="entry name" value="Uma2"/>
    <property type="match status" value="1"/>
</dbReference>
<sequence>MTQALAKPHLTDTCLTLTGVSWTEMEALEAAFENIAGVRFAYLDDILDIFTRSAAQQEIKSTIGLLLETYLREKGIRFYGRGGPTLGKKELGARKEPDQSYNIHQKKANPDLVVEVVLTSGGVDKLELYKRLGVSEVWFWEDGVLAVYYLRQEEDLWQYERVERSVLVPELDLTLLERYIIYHDQYDAVTEFIQMLREE</sequence>
<comment type="caution">
    <text evidence="2">The sequence shown here is derived from an EMBL/GenBank/DDBJ whole genome shotgun (WGS) entry which is preliminary data.</text>
</comment>
<dbReference type="Gene3D" id="3.90.1570.10">
    <property type="entry name" value="tt1808, chain A"/>
    <property type="match status" value="1"/>
</dbReference>
<dbReference type="PANTHER" id="PTHR47152:SF3">
    <property type="entry name" value="SLR1613 PROTEIN"/>
    <property type="match status" value="1"/>
</dbReference>
<dbReference type="InterPro" id="IPR011335">
    <property type="entry name" value="Restrct_endonuc-II-like"/>
</dbReference>
<feature type="domain" description="Putative restriction endonuclease" evidence="1">
    <location>
        <begin position="25"/>
        <end position="169"/>
    </location>
</feature>
<dbReference type="GO" id="GO:0004519">
    <property type="term" value="F:endonuclease activity"/>
    <property type="evidence" value="ECO:0007669"/>
    <property type="project" value="UniProtKB-KW"/>
</dbReference>
<keyword evidence="2" id="KW-0540">Nuclease</keyword>
<evidence type="ECO:0000259" key="1">
    <source>
        <dbReference type="Pfam" id="PF05685"/>
    </source>
</evidence>
<keyword evidence="2" id="KW-0378">Hydrolase</keyword>
<dbReference type="SUPFAM" id="SSF52980">
    <property type="entry name" value="Restriction endonuclease-like"/>
    <property type="match status" value="1"/>
</dbReference>
<dbReference type="AlphaFoldDB" id="A0A7C3VFK3"/>
<gene>
    <name evidence="2" type="ORF">ENR15_05475</name>
</gene>
<dbReference type="CDD" id="cd06260">
    <property type="entry name" value="DUF820-like"/>
    <property type="match status" value="1"/>
</dbReference>
<organism evidence="2">
    <name type="scientific">Planktothricoides sp. SpSt-374</name>
    <dbReference type="NCBI Taxonomy" id="2282167"/>
    <lineage>
        <taxon>Bacteria</taxon>
        <taxon>Bacillati</taxon>
        <taxon>Cyanobacteriota</taxon>
        <taxon>Cyanophyceae</taxon>
        <taxon>Oscillatoriophycideae</taxon>
        <taxon>Oscillatoriales</taxon>
        <taxon>Oscillatoriaceae</taxon>
        <taxon>Planktothricoides</taxon>
    </lineage>
</organism>
<dbReference type="InterPro" id="IPR008538">
    <property type="entry name" value="Uma2"/>
</dbReference>
<accession>A0A7C3VFK3</accession>
<reference evidence="2" key="1">
    <citation type="journal article" date="2020" name="mSystems">
        <title>Genome- and Community-Level Interaction Insights into Carbon Utilization and Element Cycling Functions of Hydrothermarchaeota in Hydrothermal Sediment.</title>
        <authorList>
            <person name="Zhou Z."/>
            <person name="Liu Y."/>
            <person name="Xu W."/>
            <person name="Pan J."/>
            <person name="Luo Z.H."/>
            <person name="Li M."/>
        </authorList>
    </citation>
    <scope>NUCLEOTIDE SEQUENCE [LARGE SCALE GENOMIC DNA]</scope>
    <source>
        <strain evidence="2">SpSt-374</strain>
    </source>
</reference>
<evidence type="ECO:0000313" key="2">
    <source>
        <dbReference type="EMBL" id="HGG00112.1"/>
    </source>
</evidence>
<protein>
    <submittedName>
        <fullName evidence="2">Uma2 family endonuclease</fullName>
    </submittedName>
</protein>
<dbReference type="EMBL" id="DSPX01000049">
    <property type="protein sequence ID" value="HGG00112.1"/>
    <property type="molecule type" value="Genomic_DNA"/>
</dbReference>
<dbReference type="PANTHER" id="PTHR47152">
    <property type="entry name" value="SLR2084 PROTEIN-RELATED"/>
    <property type="match status" value="1"/>
</dbReference>
<proteinExistence type="predicted"/>
<name>A0A7C3VFK3_9CYAN</name>
<keyword evidence="2" id="KW-0255">Endonuclease</keyword>
<dbReference type="InterPro" id="IPR012296">
    <property type="entry name" value="Nuclease_put_TT1808"/>
</dbReference>